<evidence type="ECO:0000313" key="2">
    <source>
        <dbReference type="Proteomes" id="UP000248724"/>
    </source>
</evidence>
<dbReference type="AlphaFoldDB" id="A0A2W5Z8I4"/>
<reference evidence="1 2" key="1">
    <citation type="journal article" date="2017" name="Nature">
        <title>Atmospheric trace gases support primary production in Antarctic desert surface soil.</title>
        <authorList>
            <person name="Ji M."/>
            <person name="Greening C."/>
            <person name="Vanwonterghem I."/>
            <person name="Carere C.R."/>
            <person name="Bay S.K."/>
            <person name="Steen J.A."/>
            <person name="Montgomery K."/>
            <person name="Lines T."/>
            <person name="Beardall J."/>
            <person name="van Dorst J."/>
            <person name="Snape I."/>
            <person name="Stott M.B."/>
            <person name="Hugenholtz P."/>
            <person name="Ferrari B.C."/>
        </authorList>
    </citation>
    <scope>NUCLEOTIDE SEQUENCE [LARGE SCALE GENOMIC DNA]</scope>
    <source>
        <strain evidence="1">RRmetagenome_bin12</strain>
    </source>
</reference>
<gene>
    <name evidence="1" type="ORF">DLM65_08490</name>
</gene>
<comment type="caution">
    <text evidence="1">The sequence shown here is derived from an EMBL/GenBank/DDBJ whole genome shotgun (WGS) entry which is preliminary data.</text>
</comment>
<accession>A0A2W5Z8I4</accession>
<proteinExistence type="predicted"/>
<dbReference type="Proteomes" id="UP000248724">
    <property type="component" value="Unassembled WGS sequence"/>
</dbReference>
<name>A0A2W5Z8I4_9BACT</name>
<organism evidence="1 2">
    <name type="scientific">Candidatus Aeolococcus gillhamiae</name>
    <dbReference type="NCBI Taxonomy" id="3127015"/>
    <lineage>
        <taxon>Bacteria</taxon>
        <taxon>Bacillati</taxon>
        <taxon>Candidatus Dormiibacterota</taxon>
        <taxon>Candidatus Dormibacteria</taxon>
        <taxon>Candidatus Aeolococcales</taxon>
        <taxon>Candidatus Aeolococcaceae</taxon>
        <taxon>Candidatus Aeolococcus</taxon>
    </lineage>
</organism>
<evidence type="ECO:0000313" key="1">
    <source>
        <dbReference type="EMBL" id="PZR80337.1"/>
    </source>
</evidence>
<dbReference type="EMBL" id="QHBU01000156">
    <property type="protein sequence ID" value="PZR80337.1"/>
    <property type="molecule type" value="Genomic_DNA"/>
</dbReference>
<evidence type="ECO:0008006" key="3">
    <source>
        <dbReference type="Google" id="ProtNLM"/>
    </source>
</evidence>
<protein>
    <recommendedName>
        <fullName evidence="3">TubC N-terminal docking domain-containing protein</fullName>
    </recommendedName>
</protein>
<sequence length="157" mass="17166">MTIAILDQLTHAGLTVTVRQDGRLAVSPRSGITSQLDAVIRDHASELRAALSATPSRWTHDPRPDLNDDAALWARLLPLAWGRDGSDRCGVYGSLLGMRCLGVQLVPGGRTLRLHARTGPPGDPPGWVTPEQYREERRRWLDPHREAVIALLEAAGS</sequence>